<evidence type="ECO:0000313" key="3">
    <source>
        <dbReference type="Proteomes" id="UP000026960"/>
    </source>
</evidence>
<evidence type="ECO:0000256" key="1">
    <source>
        <dbReference type="SAM" id="MobiDB-lite"/>
    </source>
</evidence>
<keyword evidence="3" id="KW-1185">Reference proteome</keyword>
<sequence length="105" mass="10120">MPGESGKGEAGSGPRAHKFSGVAGSSSVSVPYGRSLSEGVPIPASGGGGGSFVGNRIFPNIAFLFLASSPLLPPGEGGGRDGWLGDGGAQASQGVAFTASAVSQE</sequence>
<dbReference type="EnsemblPlants" id="OBART03G04550.1">
    <property type="protein sequence ID" value="OBART03G04550.1"/>
    <property type="gene ID" value="OBART03G04550"/>
</dbReference>
<accession>A0A0D3FE38</accession>
<feature type="region of interest" description="Disordered" evidence="1">
    <location>
        <begin position="1"/>
        <end position="30"/>
    </location>
</feature>
<dbReference type="Proteomes" id="UP000026960">
    <property type="component" value="Chromosome 3"/>
</dbReference>
<name>A0A0D3FE38_9ORYZ</name>
<evidence type="ECO:0000313" key="2">
    <source>
        <dbReference type="EnsemblPlants" id="OBART03G04550.1"/>
    </source>
</evidence>
<reference evidence="2" key="2">
    <citation type="submission" date="2015-03" db="UniProtKB">
        <authorList>
            <consortium name="EnsemblPlants"/>
        </authorList>
    </citation>
    <scope>IDENTIFICATION</scope>
</reference>
<dbReference type="HOGENOM" id="CLU_2240696_0_0_1"/>
<dbReference type="AlphaFoldDB" id="A0A0D3FE38"/>
<reference evidence="2" key="1">
    <citation type="journal article" date="2009" name="Rice">
        <title>De Novo Next Generation Sequencing of Plant Genomes.</title>
        <authorList>
            <person name="Rounsley S."/>
            <person name="Marri P.R."/>
            <person name="Yu Y."/>
            <person name="He R."/>
            <person name="Sisneros N."/>
            <person name="Goicoechea J.L."/>
            <person name="Lee S.J."/>
            <person name="Angelova A."/>
            <person name="Kudrna D."/>
            <person name="Luo M."/>
            <person name="Affourtit J."/>
            <person name="Desany B."/>
            <person name="Knight J."/>
            <person name="Niazi F."/>
            <person name="Egholm M."/>
            <person name="Wing R.A."/>
        </authorList>
    </citation>
    <scope>NUCLEOTIDE SEQUENCE [LARGE SCALE GENOMIC DNA]</scope>
    <source>
        <strain evidence="2">cv. IRGC 105608</strain>
    </source>
</reference>
<protein>
    <submittedName>
        <fullName evidence="2">Uncharacterized protein</fullName>
    </submittedName>
</protein>
<organism evidence="2">
    <name type="scientific">Oryza barthii</name>
    <dbReference type="NCBI Taxonomy" id="65489"/>
    <lineage>
        <taxon>Eukaryota</taxon>
        <taxon>Viridiplantae</taxon>
        <taxon>Streptophyta</taxon>
        <taxon>Embryophyta</taxon>
        <taxon>Tracheophyta</taxon>
        <taxon>Spermatophyta</taxon>
        <taxon>Magnoliopsida</taxon>
        <taxon>Liliopsida</taxon>
        <taxon>Poales</taxon>
        <taxon>Poaceae</taxon>
        <taxon>BOP clade</taxon>
        <taxon>Oryzoideae</taxon>
        <taxon>Oryzeae</taxon>
        <taxon>Oryzinae</taxon>
        <taxon>Oryza</taxon>
    </lineage>
</organism>
<proteinExistence type="predicted"/>
<dbReference type="PaxDb" id="65489-OBART03G04550.1"/>
<feature type="compositionally biased region" description="Low complexity" evidence="1">
    <location>
        <begin position="20"/>
        <end position="30"/>
    </location>
</feature>
<dbReference type="Gramene" id="OBART03G04550.1">
    <property type="protein sequence ID" value="OBART03G04550.1"/>
    <property type="gene ID" value="OBART03G04550"/>
</dbReference>